<dbReference type="EMBL" id="VBUU01000009">
    <property type="protein sequence ID" value="TLG12154.1"/>
    <property type="molecule type" value="Genomic_DNA"/>
</dbReference>
<evidence type="ECO:0000313" key="4">
    <source>
        <dbReference type="Proteomes" id="UP000308349"/>
    </source>
</evidence>
<evidence type="ECO:0000256" key="1">
    <source>
        <dbReference type="SAM" id="MobiDB-lite"/>
    </source>
</evidence>
<dbReference type="RefSeq" id="WP_138456211.1">
    <property type="nucleotide sequence ID" value="NZ_VBUU01000009.1"/>
</dbReference>
<comment type="caution">
    <text evidence="3">The sequence shown here is derived from an EMBL/GenBank/DDBJ whole genome shotgun (WGS) entry which is preliminary data.</text>
</comment>
<evidence type="ECO:0000313" key="3">
    <source>
        <dbReference type="EMBL" id="TLG12154.1"/>
    </source>
</evidence>
<dbReference type="AlphaFoldDB" id="A0A5R8PEN9"/>
<sequence>MAHSFAVAGIAIFSTVAVVALVTGAVAHVIGARARRTADFCFVGDWTPPPGISGTANVTGTSRESSSGPT</sequence>
<dbReference type="OrthoDB" id="9976838at2"/>
<keyword evidence="2" id="KW-1133">Transmembrane helix</keyword>
<accession>A0A5R8PEN9</accession>
<feature type="transmembrane region" description="Helical" evidence="2">
    <location>
        <begin position="6"/>
        <end position="30"/>
    </location>
</feature>
<feature type="compositionally biased region" description="Polar residues" evidence="1">
    <location>
        <begin position="54"/>
        <end position="70"/>
    </location>
</feature>
<name>A0A5R8PEN9_9NOCA</name>
<gene>
    <name evidence="3" type="ORF">FEK35_11640</name>
</gene>
<reference evidence="3 4" key="1">
    <citation type="submission" date="2019-05" db="EMBL/GenBank/DDBJ databases">
        <title>Genomes sequences of two Nocardia cyriacigeorgica environmental isolates, type strains Nocardia asteroides ATCC 19247 and Nocardia cyriacigeorgica DSM 44484.</title>
        <authorList>
            <person name="Vautrin F."/>
            <person name="Bergeron E."/>
            <person name="Dubost A."/>
            <person name="Abrouk D."/>
            <person name="Rodriguez Nava V."/>
            <person name="Pujic P."/>
        </authorList>
    </citation>
    <scope>NUCLEOTIDE SEQUENCE [LARGE SCALE GENOMIC DNA]</scope>
    <source>
        <strain evidence="3 4">EML 1456</strain>
    </source>
</reference>
<dbReference type="Proteomes" id="UP000308349">
    <property type="component" value="Unassembled WGS sequence"/>
</dbReference>
<keyword evidence="2" id="KW-0472">Membrane</keyword>
<feature type="region of interest" description="Disordered" evidence="1">
    <location>
        <begin position="50"/>
        <end position="70"/>
    </location>
</feature>
<proteinExistence type="predicted"/>
<keyword evidence="2" id="KW-0812">Transmembrane</keyword>
<protein>
    <submittedName>
        <fullName evidence="3">Uncharacterized protein</fullName>
    </submittedName>
</protein>
<organism evidence="3 4">
    <name type="scientific">Nocardia cyriacigeorgica</name>
    <dbReference type="NCBI Taxonomy" id="135487"/>
    <lineage>
        <taxon>Bacteria</taxon>
        <taxon>Bacillati</taxon>
        <taxon>Actinomycetota</taxon>
        <taxon>Actinomycetes</taxon>
        <taxon>Mycobacteriales</taxon>
        <taxon>Nocardiaceae</taxon>
        <taxon>Nocardia</taxon>
    </lineage>
</organism>
<evidence type="ECO:0000256" key="2">
    <source>
        <dbReference type="SAM" id="Phobius"/>
    </source>
</evidence>